<dbReference type="Proteomes" id="UP000054558">
    <property type="component" value="Unassembled WGS sequence"/>
</dbReference>
<feature type="transmembrane region" description="Helical" evidence="5">
    <location>
        <begin position="91"/>
        <end position="111"/>
    </location>
</feature>
<accession>A0A0U9HQN9</accession>
<evidence type="ECO:0000256" key="1">
    <source>
        <dbReference type="ARBA" id="ARBA00004141"/>
    </source>
</evidence>
<dbReference type="EMBL" id="DF237010">
    <property type="protein sequence ID" value="GAQ80763.1"/>
    <property type="molecule type" value="Genomic_DNA"/>
</dbReference>
<dbReference type="GO" id="GO:0015297">
    <property type="term" value="F:antiporter activity"/>
    <property type="evidence" value="ECO:0000318"/>
    <property type="project" value="GO_Central"/>
</dbReference>
<feature type="transmembrane region" description="Helical" evidence="5">
    <location>
        <begin position="335"/>
        <end position="352"/>
    </location>
</feature>
<comment type="subcellular location">
    <subcellularLocation>
        <location evidence="1">Membrane</location>
        <topology evidence="1">Multi-pass membrane protein</topology>
    </subcellularLocation>
</comment>
<dbReference type="InterPro" id="IPR004853">
    <property type="entry name" value="Sugar_P_trans_dom"/>
</dbReference>
<protein>
    <submittedName>
        <fullName evidence="7">Nucleotide-sugar transporter family protein</fullName>
    </submittedName>
</protein>
<sequence length="361" mass="39073">MRKSISAGSVSRQQLSKLASKSAMDLRTWLKGGLQKQAEEELPLYEGQPSGRSFVLSGSIKTLAIVLSWYASNIGVLLANKAILSNYKYKYPIFLTLLHMLACTFYSLLFIKLLKLVPYQPLSSRTQMLKISGLSLIFCLSVVAGNVSLRFLPVSFNQAIGATGPFFTALFAVLMTWKTEAMPVYATLIPIVLGIVIASGGEPLFNLFGFLMCLTSTSARACKSVLQGILLSSDSEKLNSMNLLMYMAPVASVALLPASLLMEGNVLAVTLQKGVESPRIFAYLAGNMTMAYLVNLMNFIVTKHTSALTLQVLGNAKAALAVVISVAIFRNPVTLQGTCGFALTLLGVVLYSEAKKRTKPR</sequence>
<dbReference type="PANTHER" id="PTHR11132">
    <property type="entry name" value="SOLUTE CARRIER FAMILY 35"/>
    <property type="match status" value="1"/>
</dbReference>
<evidence type="ECO:0000259" key="6">
    <source>
        <dbReference type="Pfam" id="PF03151"/>
    </source>
</evidence>
<dbReference type="InterPro" id="IPR050186">
    <property type="entry name" value="TPT_transporter"/>
</dbReference>
<feature type="transmembrane region" description="Helical" evidence="5">
    <location>
        <begin position="158"/>
        <end position="177"/>
    </location>
</feature>
<keyword evidence="2 5" id="KW-0812">Transmembrane</keyword>
<feature type="transmembrane region" description="Helical" evidence="5">
    <location>
        <begin position="308"/>
        <end position="329"/>
    </location>
</feature>
<dbReference type="GO" id="GO:0005794">
    <property type="term" value="C:Golgi apparatus"/>
    <property type="evidence" value="ECO:0000318"/>
    <property type="project" value="GO_Central"/>
</dbReference>
<evidence type="ECO:0000256" key="3">
    <source>
        <dbReference type="ARBA" id="ARBA00022989"/>
    </source>
</evidence>
<gene>
    <name evidence="7" type="ORF">KFL_000610410</name>
</gene>
<feature type="transmembrane region" description="Helical" evidence="5">
    <location>
        <begin position="243"/>
        <end position="260"/>
    </location>
</feature>
<dbReference type="AlphaFoldDB" id="A0A0U9HQN9"/>
<dbReference type="OrthoDB" id="10261634at2759"/>
<organism evidence="7 8">
    <name type="scientific">Klebsormidium nitens</name>
    <name type="common">Green alga</name>
    <name type="synonym">Ulothrix nitens</name>
    <dbReference type="NCBI Taxonomy" id="105231"/>
    <lineage>
        <taxon>Eukaryota</taxon>
        <taxon>Viridiplantae</taxon>
        <taxon>Streptophyta</taxon>
        <taxon>Klebsormidiophyceae</taxon>
        <taxon>Klebsormidiales</taxon>
        <taxon>Klebsormidiaceae</taxon>
        <taxon>Klebsormidium</taxon>
    </lineage>
</organism>
<dbReference type="SUPFAM" id="SSF103481">
    <property type="entry name" value="Multidrug resistance efflux transporter EmrE"/>
    <property type="match status" value="1"/>
</dbReference>
<keyword evidence="8" id="KW-1185">Reference proteome</keyword>
<feature type="transmembrane region" description="Helical" evidence="5">
    <location>
        <begin position="131"/>
        <end position="152"/>
    </location>
</feature>
<keyword evidence="7" id="KW-0762">Sugar transport</keyword>
<proteinExistence type="predicted"/>
<dbReference type="InterPro" id="IPR037185">
    <property type="entry name" value="EmrE-like"/>
</dbReference>
<evidence type="ECO:0000313" key="7">
    <source>
        <dbReference type="EMBL" id="GAQ80763.1"/>
    </source>
</evidence>
<keyword evidence="4 5" id="KW-0472">Membrane</keyword>
<dbReference type="GO" id="GO:0055085">
    <property type="term" value="P:transmembrane transport"/>
    <property type="evidence" value="ECO:0000318"/>
    <property type="project" value="GO_Central"/>
</dbReference>
<dbReference type="Pfam" id="PF03151">
    <property type="entry name" value="TPT"/>
    <property type="match status" value="1"/>
</dbReference>
<evidence type="ECO:0000256" key="2">
    <source>
        <dbReference type="ARBA" id="ARBA00022692"/>
    </source>
</evidence>
<name>A0A0U9HQN9_KLENI</name>
<keyword evidence="7" id="KW-0813">Transport</keyword>
<evidence type="ECO:0000256" key="4">
    <source>
        <dbReference type="ARBA" id="ARBA00023136"/>
    </source>
</evidence>
<feature type="domain" description="Sugar phosphate transporter" evidence="6">
    <location>
        <begin position="61"/>
        <end position="352"/>
    </location>
</feature>
<evidence type="ECO:0000313" key="8">
    <source>
        <dbReference type="Proteomes" id="UP000054558"/>
    </source>
</evidence>
<dbReference type="GO" id="GO:0016020">
    <property type="term" value="C:membrane"/>
    <property type="evidence" value="ECO:0007669"/>
    <property type="project" value="UniProtKB-SubCell"/>
</dbReference>
<feature type="transmembrane region" description="Helical" evidence="5">
    <location>
        <begin position="280"/>
        <end position="301"/>
    </location>
</feature>
<evidence type="ECO:0000256" key="5">
    <source>
        <dbReference type="SAM" id="Phobius"/>
    </source>
</evidence>
<dbReference type="OMA" id="WFTSNIG"/>
<reference evidence="7 8" key="1">
    <citation type="journal article" date="2014" name="Nat. Commun.">
        <title>Klebsormidium flaccidum genome reveals primary factors for plant terrestrial adaptation.</title>
        <authorList>
            <person name="Hori K."/>
            <person name="Maruyama F."/>
            <person name="Fujisawa T."/>
            <person name="Togashi T."/>
            <person name="Yamamoto N."/>
            <person name="Seo M."/>
            <person name="Sato S."/>
            <person name="Yamada T."/>
            <person name="Mori H."/>
            <person name="Tajima N."/>
            <person name="Moriyama T."/>
            <person name="Ikeuchi M."/>
            <person name="Watanabe M."/>
            <person name="Wada H."/>
            <person name="Kobayashi K."/>
            <person name="Saito M."/>
            <person name="Masuda T."/>
            <person name="Sasaki-Sekimoto Y."/>
            <person name="Mashiguchi K."/>
            <person name="Awai K."/>
            <person name="Shimojima M."/>
            <person name="Masuda S."/>
            <person name="Iwai M."/>
            <person name="Nobusawa T."/>
            <person name="Narise T."/>
            <person name="Kondo S."/>
            <person name="Saito H."/>
            <person name="Sato R."/>
            <person name="Murakawa M."/>
            <person name="Ihara Y."/>
            <person name="Oshima-Yamada Y."/>
            <person name="Ohtaka K."/>
            <person name="Satoh M."/>
            <person name="Sonobe K."/>
            <person name="Ishii M."/>
            <person name="Ohtani R."/>
            <person name="Kanamori-Sato M."/>
            <person name="Honoki R."/>
            <person name="Miyazaki D."/>
            <person name="Mochizuki H."/>
            <person name="Umetsu J."/>
            <person name="Higashi K."/>
            <person name="Shibata D."/>
            <person name="Kamiya Y."/>
            <person name="Sato N."/>
            <person name="Nakamura Y."/>
            <person name="Tabata S."/>
            <person name="Ida S."/>
            <person name="Kurokawa K."/>
            <person name="Ohta H."/>
        </authorList>
    </citation>
    <scope>NUCLEOTIDE SEQUENCE [LARGE SCALE GENOMIC DNA]</scope>
    <source>
        <strain evidence="7 8">NIES-2285</strain>
    </source>
</reference>
<keyword evidence="3 5" id="KW-1133">Transmembrane helix</keyword>